<comment type="similarity">
    <text evidence="1 2">Belongs to the MON1/SAND family.</text>
</comment>
<dbReference type="Pfam" id="PF19038">
    <property type="entry name" value="Fuz_longin_3"/>
    <property type="match status" value="1"/>
</dbReference>
<dbReference type="OMA" id="QQPFNAK"/>
<reference evidence="6" key="1">
    <citation type="submission" date="2022-01" db="UniProtKB">
        <authorList>
            <consortium name="EnsemblMetazoa"/>
        </authorList>
    </citation>
    <scope>IDENTIFICATION</scope>
</reference>
<dbReference type="Proteomes" id="UP000494040">
    <property type="component" value="Unassembled WGS sequence"/>
</dbReference>
<dbReference type="InterPro" id="IPR043972">
    <property type="entry name" value="FUZ/MON1/HPS1_longin_1"/>
</dbReference>
<evidence type="ECO:0000259" key="5">
    <source>
        <dbReference type="Pfam" id="PF19038"/>
    </source>
</evidence>
<protein>
    <recommendedName>
        <fullName evidence="2">Vacuolar fusion protein MON1 homolog</fullName>
    </recommendedName>
</protein>
<dbReference type="PRINTS" id="PR01546">
    <property type="entry name" value="YEAST73DUF"/>
</dbReference>
<dbReference type="EnsemblMetazoa" id="XM_014391757.2">
    <property type="protein sequence ID" value="XP_014247243.1"/>
    <property type="gene ID" value="LOC106665373"/>
</dbReference>
<feature type="domain" description="FUZ/MON1/HPS1 second Longin" evidence="4">
    <location>
        <begin position="232"/>
        <end position="330"/>
    </location>
</feature>
<dbReference type="InterPro" id="IPR043970">
    <property type="entry name" value="FUZ/MON1/HPS1_longin_3"/>
</dbReference>
<keyword evidence="7" id="KW-1185">Reference proteome</keyword>
<proteinExistence type="inferred from homology"/>
<feature type="domain" description="FUZ/MON1/HPS1 first Longin" evidence="3">
    <location>
        <begin position="70"/>
        <end position="192"/>
    </location>
</feature>
<dbReference type="GO" id="GO:0006623">
    <property type="term" value="P:protein targeting to vacuole"/>
    <property type="evidence" value="ECO:0007669"/>
    <property type="project" value="UniProtKB-UniRule"/>
</dbReference>
<evidence type="ECO:0000256" key="2">
    <source>
        <dbReference type="RuleBase" id="RU367048"/>
    </source>
</evidence>
<dbReference type="InterPro" id="IPR004353">
    <property type="entry name" value="Mon1"/>
</dbReference>
<dbReference type="GO" id="GO:0032510">
    <property type="term" value="P:endosome to lysosome transport via multivesicular body sorting pathway"/>
    <property type="evidence" value="ECO:0007669"/>
    <property type="project" value="TreeGrafter"/>
</dbReference>
<dbReference type="InterPro" id="IPR043971">
    <property type="entry name" value="FUZ/MON1/HPS1_longin_2"/>
</dbReference>
<dbReference type="GO" id="GO:0035658">
    <property type="term" value="C:Mon1-Ccz1 complex"/>
    <property type="evidence" value="ECO:0007669"/>
    <property type="project" value="TreeGrafter"/>
</dbReference>
<evidence type="ECO:0000313" key="7">
    <source>
        <dbReference type="Proteomes" id="UP000494040"/>
    </source>
</evidence>
<evidence type="ECO:0000313" key="6">
    <source>
        <dbReference type="EnsemblMetazoa" id="XP_014247243.1"/>
    </source>
</evidence>
<dbReference type="AlphaFoldDB" id="A0A8I6RL85"/>
<dbReference type="OrthoDB" id="272411at2759"/>
<evidence type="ECO:0000259" key="3">
    <source>
        <dbReference type="Pfam" id="PF19036"/>
    </source>
</evidence>
<evidence type="ECO:0000259" key="4">
    <source>
        <dbReference type="Pfam" id="PF19037"/>
    </source>
</evidence>
<feature type="domain" description="FUZ/MON1/HPS1 third Longin" evidence="5">
    <location>
        <begin position="362"/>
        <end position="461"/>
    </location>
</feature>
<name>A0A8I6RL85_CIMLE</name>
<dbReference type="Pfam" id="PF19037">
    <property type="entry name" value="Fuz_longin_2"/>
    <property type="match status" value="1"/>
</dbReference>
<comment type="function">
    <text evidence="2">Plays an important role in membrane trafficking through the secretory apparatus.</text>
</comment>
<dbReference type="PANTHER" id="PTHR13027">
    <property type="entry name" value="SAND PROTEIN-RELATED"/>
    <property type="match status" value="1"/>
</dbReference>
<accession>A0A8I6RL85</accession>
<evidence type="ECO:0000256" key="1">
    <source>
        <dbReference type="ARBA" id="ARBA00008968"/>
    </source>
</evidence>
<organism evidence="6 7">
    <name type="scientific">Cimex lectularius</name>
    <name type="common">Bed bug</name>
    <name type="synonym">Acanthia lectularia</name>
    <dbReference type="NCBI Taxonomy" id="79782"/>
    <lineage>
        <taxon>Eukaryota</taxon>
        <taxon>Metazoa</taxon>
        <taxon>Ecdysozoa</taxon>
        <taxon>Arthropoda</taxon>
        <taxon>Hexapoda</taxon>
        <taxon>Insecta</taxon>
        <taxon>Pterygota</taxon>
        <taxon>Neoptera</taxon>
        <taxon>Paraneoptera</taxon>
        <taxon>Hemiptera</taxon>
        <taxon>Heteroptera</taxon>
        <taxon>Panheteroptera</taxon>
        <taxon>Cimicomorpha</taxon>
        <taxon>Cimicidae</taxon>
        <taxon>Cimex</taxon>
    </lineage>
</organism>
<dbReference type="PANTHER" id="PTHR13027:SF7">
    <property type="entry name" value="VACUOLAR FUSION PROTEIN MON1 HOMOLOG"/>
    <property type="match status" value="1"/>
</dbReference>
<dbReference type="KEGG" id="clec:106665373"/>
<dbReference type="CTD" id="33689"/>
<dbReference type="Pfam" id="PF19036">
    <property type="entry name" value="Fuz_longin_1"/>
    <property type="match status" value="1"/>
</dbReference>
<dbReference type="GeneID" id="106665373"/>
<sequence length="472" mass="53756">MENTNGKEVEPFILENNVGNVISQGDNIDETLANVNNVSLPEESEKIEDEAEEVTLKEMIDCSEWRQNHKHVFILSSAGKPVYSRYGSEDKLATIFGVMQALVSFVQDSDDSIRSIHFEQNIMVFSIKGPIILVAVSNRKDSIEFISTQLTYVYNQIVSVLTLSRVTKIFEKRHNYDLRRLLTGSERLIDHLLTFSETQPEFLLDAVSCLKMQSAQREAISNAIISTCSKIKTLVFAMLIGCNRLITLVRRKKYSLQPSDLHLIFNLVNSSESFKTAESWTPICLPNFDATGFLHGHVSYLAENCQACLLLLTVDQNIFFELSAAKKAIVEKLEKNQLFDVINEGLKKPNLTVNDIPKIYKMRHFIFKCKKSSHLLSPVLPVLYNTPAAANNLMFQYQQLYSTIHQPGSLLKLAFQQLPNETMLGWVTEKFELMVTFEPLINKRSATDGAKKLSQIIEKDEDKFFIQNIYNF</sequence>
<dbReference type="RefSeq" id="XP_014247243.1">
    <property type="nucleotide sequence ID" value="XM_014391757.2"/>
</dbReference>